<dbReference type="Proteomes" id="UP000315389">
    <property type="component" value="Unassembled WGS sequence"/>
</dbReference>
<feature type="transmembrane region" description="Helical" evidence="1">
    <location>
        <begin position="20"/>
        <end position="40"/>
    </location>
</feature>
<evidence type="ECO:0000313" key="3">
    <source>
        <dbReference type="Proteomes" id="UP000315389"/>
    </source>
</evidence>
<dbReference type="AlphaFoldDB" id="A0A542ZVV4"/>
<dbReference type="OrthoDB" id="4816288at2"/>
<reference evidence="2 3" key="1">
    <citation type="submission" date="2019-06" db="EMBL/GenBank/DDBJ databases">
        <title>Sequencing the genomes of 1000 actinobacteria strains.</title>
        <authorList>
            <person name="Klenk H.-P."/>
        </authorList>
    </citation>
    <scope>NUCLEOTIDE SEQUENCE [LARGE SCALE GENOMIC DNA]</scope>
    <source>
        <strain evidence="2 3">DSM 4813</strain>
    </source>
</reference>
<keyword evidence="3" id="KW-1185">Reference proteome</keyword>
<proteinExistence type="predicted"/>
<keyword evidence="1" id="KW-0812">Transmembrane</keyword>
<gene>
    <name evidence="2" type="ORF">FB461_0965</name>
</gene>
<accession>A0A542ZVV4</accession>
<dbReference type="RefSeq" id="WP_142119435.1">
    <property type="nucleotide sequence ID" value="NZ_BAAASV010000003.1"/>
</dbReference>
<dbReference type="EMBL" id="VFOS01000001">
    <property type="protein sequence ID" value="TQL64461.1"/>
    <property type="molecule type" value="Genomic_DNA"/>
</dbReference>
<evidence type="ECO:0000313" key="2">
    <source>
        <dbReference type="EMBL" id="TQL64461.1"/>
    </source>
</evidence>
<keyword evidence="1" id="KW-1133">Transmembrane helix</keyword>
<evidence type="ECO:0000256" key="1">
    <source>
        <dbReference type="SAM" id="Phobius"/>
    </source>
</evidence>
<organism evidence="2 3">
    <name type="scientific">Rarobacter faecitabidus</name>
    <dbReference type="NCBI Taxonomy" id="13243"/>
    <lineage>
        <taxon>Bacteria</taxon>
        <taxon>Bacillati</taxon>
        <taxon>Actinomycetota</taxon>
        <taxon>Actinomycetes</taxon>
        <taxon>Micrococcales</taxon>
        <taxon>Rarobacteraceae</taxon>
        <taxon>Rarobacter</taxon>
    </lineage>
</organism>
<comment type="caution">
    <text evidence="2">The sequence shown here is derived from an EMBL/GenBank/DDBJ whole genome shotgun (WGS) entry which is preliminary data.</text>
</comment>
<dbReference type="PROSITE" id="PS50231">
    <property type="entry name" value="RICIN_B_LECTIN"/>
    <property type="match status" value="1"/>
</dbReference>
<sequence>MNRLQSLRGHRDDGVAMATAIFLMLVVLGLSAILLALVIMEVKPTLVNAKSTRTIAAAQAGLDATVSQIRAAVGPDPSGETMGDIHKLPCLVSGNVDGSGTPTRFEATVKYYLLDPSDKSAQWRNDAANQIQCSTGGGWRGLRAVPGYALVTSQGADSNDKILGDAVDRKIEAVYQFSLKVVNTTGGRIYSEGKGYCLVASSVAAGSGIFYRDASSADCAEPTDQNRWEWKSDYMIHLASSKGAGTDLCISGRPPGSGSGEVATTLQPCTTTLQDPLGQRLSWRDGGTWQGQNAANTDYAQTSLRTTISATNLAGLPLLVGNPVRTDGVAWSAFDPEPNVGAGAASHDTSQMVNLLQFGRCMDVFRDKLWMPYNILYPCKQDPASLTTGTQNFRWNHKWVYAEPDAGTTSKTTQIVVKPTIEGTNGFAWYGTYINTPFCLLAPTTKGFPASDSSKAIPPFNKNGVDMRTYYFPRFTDGNIYYNGQESLPSGFGPKCSNTQRAWWLRTTASGDPMTSWTFRPTSDLTMCLSAAGPVHHSQQRNKDEANVKNLTSSGAYNYYVDYGQDMNWSTVIIEKCDGSMAQKWNADPNDPGSPLKDFVELNRSTG</sequence>
<protein>
    <submittedName>
        <fullName evidence="2">Uncharacterized protein</fullName>
    </submittedName>
</protein>
<name>A0A542ZVV4_RARFA</name>
<keyword evidence="1" id="KW-0472">Membrane</keyword>